<dbReference type="PROSITE" id="PS51892">
    <property type="entry name" value="SUBTILASE"/>
    <property type="match status" value="1"/>
</dbReference>
<dbReference type="GO" id="GO:0004252">
    <property type="term" value="F:serine-type endopeptidase activity"/>
    <property type="evidence" value="ECO:0007669"/>
    <property type="project" value="UniProtKB-UniRule"/>
</dbReference>
<keyword evidence="12" id="KW-1185">Reference proteome</keyword>
<evidence type="ECO:0000256" key="4">
    <source>
        <dbReference type="ARBA" id="ARBA00022801"/>
    </source>
</evidence>
<dbReference type="Pfam" id="PF00082">
    <property type="entry name" value="Peptidase_S8"/>
    <property type="match status" value="1"/>
</dbReference>
<keyword evidence="4 6" id="KW-0378">Hydrolase</keyword>
<feature type="chain" id="PRO_5007835592" evidence="8">
    <location>
        <begin position="25"/>
        <end position="700"/>
    </location>
</feature>
<evidence type="ECO:0000256" key="5">
    <source>
        <dbReference type="ARBA" id="ARBA00022825"/>
    </source>
</evidence>
<keyword evidence="3 8" id="KW-0732">Signal</keyword>
<evidence type="ECO:0000313" key="11">
    <source>
        <dbReference type="EMBL" id="KZZ99152.1"/>
    </source>
</evidence>
<gene>
    <name evidence="11" type="ORF">AAL_02703</name>
</gene>
<dbReference type="FunFam" id="3.40.50.200:FF:000014">
    <property type="entry name" value="Proteinase K"/>
    <property type="match status" value="1"/>
</dbReference>
<dbReference type="PANTHER" id="PTHR43806:SF58">
    <property type="entry name" value="ALKALINE PROTEASE 1-RELATED"/>
    <property type="match status" value="1"/>
</dbReference>
<comment type="similarity">
    <text evidence="1 6 7">Belongs to the peptidase S8 family.</text>
</comment>
<feature type="signal peptide" evidence="8">
    <location>
        <begin position="1"/>
        <end position="24"/>
    </location>
</feature>
<dbReference type="PANTHER" id="PTHR43806">
    <property type="entry name" value="PEPTIDASE S8"/>
    <property type="match status" value="1"/>
</dbReference>
<dbReference type="Pfam" id="PF05922">
    <property type="entry name" value="Inhibitor_I9"/>
    <property type="match status" value="1"/>
</dbReference>
<dbReference type="STRING" id="1081109.A0A162IVU9"/>
<evidence type="ECO:0000259" key="10">
    <source>
        <dbReference type="Pfam" id="PF05922"/>
    </source>
</evidence>
<dbReference type="InterPro" id="IPR000209">
    <property type="entry name" value="Peptidase_S8/S53_dom"/>
</dbReference>
<keyword evidence="2 6" id="KW-0645">Protease</keyword>
<evidence type="ECO:0000256" key="6">
    <source>
        <dbReference type="PROSITE-ProRule" id="PRU01240"/>
    </source>
</evidence>
<organism evidence="11 12">
    <name type="scientific">Moelleriella libera RCEF 2490</name>
    <dbReference type="NCBI Taxonomy" id="1081109"/>
    <lineage>
        <taxon>Eukaryota</taxon>
        <taxon>Fungi</taxon>
        <taxon>Dikarya</taxon>
        <taxon>Ascomycota</taxon>
        <taxon>Pezizomycotina</taxon>
        <taxon>Sordariomycetes</taxon>
        <taxon>Hypocreomycetidae</taxon>
        <taxon>Hypocreales</taxon>
        <taxon>Clavicipitaceae</taxon>
        <taxon>Moelleriella</taxon>
    </lineage>
</organism>
<dbReference type="Gene3D" id="3.30.70.80">
    <property type="entry name" value="Peptidase S8 propeptide/proteinase inhibitor I9"/>
    <property type="match status" value="1"/>
</dbReference>
<dbReference type="EMBL" id="AZGY01000004">
    <property type="protein sequence ID" value="KZZ99152.1"/>
    <property type="molecule type" value="Genomic_DNA"/>
</dbReference>
<feature type="active site" description="Charge relay system" evidence="6">
    <location>
        <position position="177"/>
    </location>
</feature>
<dbReference type="InterPro" id="IPR015500">
    <property type="entry name" value="Peptidase_S8_subtilisin-rel"/>
</dbReference>
<reference evidence="11 12" key="1">
    <citation type="journal article" date="2016" name="Genome Biol. Evol.">
        <title>Divergent and convergent evolution of fungal pathogenicity.</title>
        <authorList>
            <person name="Shang Y."/>
            <person name="Xiao G."/>
            <person name="Zheng P."/>
            <person name="Cen K."/>
            <person name="Zhan S."/>
            <person name="Wang C."/>
        </authorList>
    </citation>
    <scope>NUCLEOTIDE SEQUENCE [LARGE SCALE GENOMIC DNA]</scope>
    <source>
        <strain evidence="11 12">RCEF 2490</strain>
    </source>
</reference>
<dbReference type="InterPro" id="IPR037045">
    <property type="entry name" value="S8pro/Inhibitor_I9_sf"/>
</dbReference>
<dbReference type="PROSITE" id="PS00137">
    <property type="entry name" value="SUBTILASE_HIS"/>
    <property type="match status" value="1"/>
</dbReference>
<evidence type="ECO:0000256" key="3">
    <source>
        <dbReference type="ARBA" id="ARBA00022729"/>
    </source>
</evidence>
<evidence type="ECO:0000256" key="8">
    <source>
        <dbReference type="SAM" id="SignalP"/>
    </source>
</evidence>
<dbReference type="InterPro" id="IPR022398">
    <property type="entry name" value="Peptidase_S8_His-AS"/>
</dbReference>
<evidence type="ECO:0000313" key="12">
    <source>
        <dbReference type="Proteomes" id="UP000078544"/>
    </source>
</evidence>
<dbReference type="OrthoDB" id="206201at2759"/>
<name>A0A162IVU9_9HYPO</name>
<dbReference type="InterPro" id="IPR010259">
    <property type="entry name" value="S8pro/Inhibitor_I9"/>
</dbReference>
<evidence type="ECO:0000259" key="9">
    <source>
        <dbReference type="Pfam" id="PF00082"/>
    </source>
</evidence>
<dbReference type="PROSITE" id="PS00138">
    <property type="entry name" value="SUBTILASE_SER"/>
    <property type="match status" value="1"/>
</dbReference>
<accession>A0A162IVU9</accession>
<evidence type="ECO:0000256" key="1">
    <source>
        <dbReference type="ARBA" id="ARBA00011073"/>
    </source>
</evidence>
<dbReference type="GO" id="GO:0006508">
    <property type="term" value="P:proteolysis"/>
    <property type="evidence" value="ECO:0007669"/>
    <property type="project" value="UniProtKB-KW"/>
</dbReference>
<dbReference type="InterPro" id="IPR023828">
    <property type="entry name" value="Peptidase_S8_Ser-AS"/>
</dbReference>
<proteinExistence type="inferred from homology"/>
<feature type="domain" description="Inhibitor I9" evidence="10">
    <location>
        <begin position="39"/>
        <end position="102"/>
    </location>
</feature>
<dbReference type="SUPFAM" id="SSF54897">
    <property type="entry name" value="Protease propeptides/inhibitors"/>
    <property type="match status" value="1"/>
</dbReference>
<dbReference type="CDD" id="cd04077">
    <property type="entry name" value="Peptidases_S8_PCSK9_ProteinaseK_like"/>
    <property type="match status" value="1"/>
</dbReference>
<feature type="domain" description="Peptidase S8/S53" evidence="9">
    <location>
        <begin position="138"/>
        <end position="353"/>
    </location>
</feature>
<dbReference type="InterPro" id="IPR023827">
    <property type="entry name" value="Peptidase_S8_Asp-AS"/>
</dbReference>
<dbReference type="PROSITE" id="PS00136">
    <property type="entry name" value="SUBTILASE_ASP"/>
    <property type="match status" value="1"/>
</dbReference>
<dbReference type="AlphaFoldDB" id="A0A162IVU9"/>
<protein>
    <submittedName>
        <fullName evidence="11">Subtilisin-like serine protease</fullName>
    </submittedName>
</protein>
<dbReference type="PRINTS" id="PR00723">
    <property type="entry name" value="SUBTILISIN"/>
</dbReference>
<keyword evidence="5 6" id="KW-0720">Serine protease</keyword>
<dbReference type="InterPro" id="IPR036852">
    <property type="entry name" value="Peptidase_S8/S53_dom_sf"/>
</dbReference>
<evidence type="ECO:0000256" key="2">
    <source>
        <dbReference type="ARBA" id="ARBA00022670"/>
    </source>
</evidence>
<feature type="active site" description="Charge relay system" evidence="6">
    <location>
        <position position="146"/>
    </location>
</feature>
<dbReference type="Gene3D" id="3.40.50.200">
    <property type="entry name" value="Peptidase S8/S53 domain"/>
    <property type="match status" value="1"/>
</dbReference>
<dbReference type="GO" id="GO:0005576">
    <property type="term" value="C:extracellular region"/>
    <property type="evidence" value="ECO:0007669"/>
    <property type="project" value="UniProtKB-ARBA"/>
</dbReference>
<dbReference type="InterPro" id="IPR034193">
    <property type="entry name" value="PCSK9_ProteinaseK-like"/>
</dbReference>
<evidence type="ECO:0000256" key="7">
    <source>
        <dbReference type="RuleBase" id="RU003355"/>
    </source>
</evidence>
<dbReference type="Proteomes" id="UP000078544">
    <property type="component" value="Unassembled WGS sequence"/>
</dbReference>
<feature type="active site" description="Charge relay system" evidence="6">
    <location>
        <position position="337"/>
    </location>
</feature>
<sequence length="700" mass="77275">MRLPAYLGLLPLALGAAILPAGDGQLTTTPKPVVVPGRYIVVLKEGVDEIARKNILKQLHEDKDRLDYDNVLKGFATTLTQAEVDMLQKHPDVDFVEEDHQVSGSGLIEQANAPWNLARVSHKKRGATTFVYDETAGEGVCAYVIDSGIDDKHADFEGRAKQIKSFVPGQKTDVHGHGTHVAGILGSKTYGVAKKVTLYGVKVLDAENLGYKSWFIKGIEFVTTDHKKRQCPKGVVANLSTGDEKSEALNRAAAALVKSGVFFGVAAGNFDQDASIYSPGSEPSVCVTGAIDSNDKPWYTGPGQGTSWGSRIDVFAPGVMVEFLKPGGGTMFMTGTSQASPHVVGIAAYLASLEGLRGTKALCDRIKKLSTKNAIINQHAKTANRIAFNGATLPRKAKELKGWADADVSAHNPNAGEHWEWSEEMQQQKCKSVDQMYFYFELSANRGSMMTIKFDLPETGSAEHVITHAPTAGFHEWQRVDMKRMFNSDQVELSKLTQFRLISDVGNYIPWESDYWKVESMKFRARCVGSGLWVENDKWASFGQTFNPWKLNGIVDFKDALAPRDWIPTPPCTHLKMLQVTMTLSDKWWAGTDNDLYFAVGKGRFQLAHHPSREETYTVDADLQKSFGARAVPIKDVTRIAIESQGGHDKFLPQHIDIRGVCDGPKGYRLEIEREADEAWIPDGGSWSLNATPDLWRRIL</sequence>
<dbReference type="InterPro" id="IPR050131">
    <property type="entry name" value="Peptidase_S8_subtilisin-like"/>
</dbReference>
<dbReference type="SUPFAM" id="SSF52743">
    <property type="entry name" value="Subtilisin-like"/>
    <property type="match status" value="1"/>
</dbReference>
<comment type="caution">
    <text evidence="11">The sequence shown here is derived from an EMBL/GenBank/DDBJ whole genome shotgun (WGS) entry which is preliminary data.</text>
</comment>